<dbReference type="Gene3D" id="2.30.30.190">
    <property type="entry name" value="CAP Gly-rich-like domain"/>
    <property type="match status" value="1"/>
</dbReference>
<keyword evidence="1" id="KW-0433">Leucine-rich repeat</keyword>
<dbReference type="InterPro" id="IPR036859">
    <property type="entry name" value="CAP-Gly_dom_sf"/>
</dbReference>
<protein>
    <recommendedName>
        <fullName evidence="4">CAP-Gly domain-containing protein</fullName>
    </recommendedName>
</protein>
<dbReference type="Pfam" id="PF13516">
    <property type="entry name" value="LRR_6"/>
    <property type="match status" value="1"/>
</dbReference>
<dbReference type="SUPFAM" id="SSF52058">
    <property type="entry name" value="L domain-like"/>
    <property type="match status" value="1"/>
</dbReference>
<proteinExistence type="predicted"/>
<dbReference type="EMBL" id="SRPW01001548">
    <property type="protein sequence ID" value="KAG6000248.1"/>
    <property type="molecule type" value="Genomic_DNA"/>
</dbReference>
<dbReference type="PROSITE" id="PS00845">
    <property type="entry name" value="CAP_GLY_1"/>
    <property type="match status" value="1"/>
</dbReference>
<evidence type="ECO:0000256" key="1">
    <source>
        <dbReference type="ARBA" id="ARBA00022614"/>
    </source>
</evidence>
<dbReference type="InterPro" id="IPR032675">
    <property type="entry name" value="LRR_dom_sf"/>
</dbReference>
<sequence length="607" mass="66053">MSEAPPRVGQRVSYAGALCTVRYTGPVAGTTGFWLGVEWDDGSRGKHDGSHKGVRYFTCLSKSPTAASFVRPTRPRDQPQGFLSALREKYLGGGDDSSSQEKNEDQIRISGTKVAEEVGFDKIWRKLAQVEDLKTVIVDGLRVAAAKTDDADESIAASCPSIVHLDLSRNLFETIGPVVDICSELRGLRRLTISGNRFSHLLRDESLSRMREAFAGVTELSLQETLLTWEELCAVAARCPSLVTLNAGSNQLSSLPQMDYAHLPSTLTTLNLEFNDFTALSDLSSLTSLTRLRNLHLKGNNMAAISSQGPNEAVAAVAPVFPPSLQYLDLSYNDVATWSFVDALAIHFPGLTGLRLSHNPVYDAASEADTGASSSASASASASSSEESHMITIGRLASLKHLNFAAISTSDRSNAEMFYLSRIAKQLATVPESAEPSVLAQHPRYAQLCHLYGEPDVIRRNEINPSFLEARLVTVVFHRPGRTGADVSRRIPKSFDIYAVRGIAGGLFGMSPLKLQLVWETGEWDPVAGYEDGGDGQSSGEEDEDEEEQLQQCEDGTALSPGADDEDERGDKSGRWVKREVVLRDGPKQLGYCVDGLDVRIRVERVE</sequence>
<dbReference type="SMART" id="SM00364">
    <property type="entry name" value="LRR_BAC"/>
    <property type="match status" value="2"/>
</dbReference>
<evidence type="ECO:0000256" key="2">
    <source>
        <dbReference type="ARBA" id="ARBA00022737"/>
    </source>
</evidence>
<evidence type="ECO:0000313" key="6">
    <source>
        <dbReference type="Proteomes" id="UP000748025"/>
    </source>
</evidence>
<comment type="caution">
    <text evidence="5">The sequence shown here is derived from an EMBL/GenBank/DDBJ whole genome shotgun (WGS) entry which is preliminary data.</text>
</comment>
<evidence type="ECO:0000259" key="4">
    <source>
        <dbReference type="PROSITE" id="PS50245"/>
    </source>
</evidence>
<evidence type="ECO:0000313" key="5">
    <source>
        <dbReference type="EMBL" id="KAG6000248.1"/>
    </source>
</evidence>
<feature type="domain" description="CAP-Gly" evidence="4">
    <location>
        <begin position="25"/>
        <end position="71"/>
    </location>
</feature>
<accession>A0A9P7N8L3</accession>
<gene>
    <name evidence="5" type="ORF">E4U43_001658</name>
</gene>
<dbReference type="Pfam" id="PF01302">
    <property type="entry name" value="CAP_GLY"/>
    <property type="match status" value="1"/>
</dbReference>
<dbReference type="PROSITE" id="PS50245">
    <property type="entry name" value="CAP_GLY_2"/>
    <property type="match status" value="1"/>
</dbReference>
<reference evidence="5" key="1">
    <citation type="journal article" date="2020" name="bioRxiv">
        <title>Whole genome comparisons of ergot fungi reveals the divergence and evolution of species within the genus Claviceps are the result of varying mechanisms driving genome evolution and host range expansion.</title>
        <authorList>
            <person name="Wyka S.A."/>
            <person name="Mondo S.J."/>
            <person name="Liu M."/>
            <person name="Dettman J."/>
            <person name="Nalam V."/>
            <person name="Broders K.D."/>
        </authorList>
    </citation>
    <scope>NUCLEOTIDE SEQUENCE</scope>
    <source>
        <strain evidence="5">CCC 602</strain>
    </source>
</reference>
<dbReference type="OrthoDB" id="5273213at2759"/>
<dbReference type="SUPFAM" id="SSF74924">
    <property type="entry name" value="Cap-Gly domain"/>
    <property type="match status" value="1"/>
</dbReference>
<dbReference type="PANTHER" id="PTHR45973:SF36">
    <property type="entry name" value="CENTRIOLIN"/>
    <property type="match status" value="1"/>
</dbReference>
<feature type="compositionally biased region" description="Acidic residues" evidence="3">
    <location>
        <begin position="540"/>
        <end position="549"/>
    </location>
</feature>
<organism evidence="5 6">
    <name type="scientific">Claviceps pusilla</name>
    <dbReference type="NCBI Taxonomy" id="123648"/>
    <lineage>
        <taxon>Eukaryota</taxon>
        <taxon>Fungi</taxon>
        <taxon>Dikarya</taxon>
        <taxon>Ascomycota</taxon>
        <taxon>Pezizomycotina</taxon>
        <taxon>Sordariomycetes</taxon>
        <taxon>Hypocreomycetidae</taxon>
        <taxon>Hypocreales</taxon>
        <taxon>Clavicipitaceae</taxon>
        <taxon>Claviceps</taxon>
    </lineage>
</organism>
<dbReference type="InterPro" id="IPR000938">
    <property type="entry name" value="CAP-Gly_domain"/>
</dbReference>
<evidence type="ECO:0000256" key="3">
    <source>
        <dbReference type="SAM" id="MobiDB-lite"/>
    </source>
</evidence>
<dbReference type="Proteomes" id="UP000748025">
    <property type="component" value="Unassembled WGS sequence"/>
</dbReference>
<feature type="region of interest" description="Disordered" evidence="3">
    <location>
        <begin position="526"/>
        <end position="577"/>
    </location>
</feature>
<dbReference type="InterPro" id="IPR001611">
    <property type="entry name" value="Leu-rich_rpt"/>
</dbReference>
<dbReference type="PANTHER" id="PTHR45973">
    <property type="entry name" value="PROTEIN PHOSPHATASE 1 REGULATORY SUBUNIT SDS22-RELATED"/>
    <property type="match status" value="1"/>
</dbReference>
<dbReference type="AlphaFoldDB" id="A0A9P7N8L3"/>
<dbReference type="InterPro" id="IPR050576">
    <property type="entry name" value="Cilia_flagella_integrity"/>
</dbReference>
<name>A0A9P7N8L3_9HYPO</name>
<keyword evidence="2" id="KW-0677">Repeat</keyword>
<keyword evidence="6" id="KW-1185">Reference proteome</keyword>
<dbReference type="Gene3D" id="3.80.10.10">
    <property type="entry name" value="Ribonuclease Inhibitor"/>
    <property type="match status" value="3"/>
</dbReference>
<dbReference type="SMART" id="SM01052">
    <property type="entry name" value="CAP_GLY"/>
    <property type="match status" value="1"/>
</dbReference>
<dbReference type="PROSITE" id="PS51450">
    <property type="entry name" value="LRR"/>
    <property type="match status" value="1"/>
</dbReference>